<accession>A0A9P0FJB6</accession>
<dbReference type="PROSITE" id="PS01009">
    <property type="entry name" value="CRISP_1"/>
    <property type="match status" value="1"/>
</dbReference>
<evidence type="ECO:0000256" key="1">
    <source>
        <dbReference type="ARBA" id="ARBA00004613"/>
    </source>
</evidence>
<dbReference type="InterPro" id="IPR018244">
    <property type="entry name" value="Allrgn_V5/Tpx1_CS"/>
</dbReference>
<name>A0A9P0FJB6_BRAAE</name>
<dbReference type="OrthoDB" id="43654at2759"/>
<dbReference type="PRINTS" id="PR00837">
    <property type="entry name" value="V5TPXLIKE"/>
</dbReference>
<dbReference type="InterPro" id="IPR014044">
    <property type="entry name" value="CAP_dom"/>
</dbReference>
<dbReference type="SUPFAM" id="SSF55797">
    <property type="entry name" value="PR-1-like"/>
    <property type="match status" value="1"/>
</dbReference>
<evidence type="ECO:0000256" key="2">
    <source>
        <dbReference type="ARBA" id="ARBA00022525"/>
    </source>
</evidence>
<keyword evidence="6" id="KW-1185">Reference proteome</keyword>
<evidence type="ECO:0000313" key="6">
    <source>
        <dbReference type="Proteomes" id="UP001154078"/>
    </source>
</evidence>
<dbReference type="SMART" id="SM00198">
    <property type="entry name" value="SCP"/>
    <property type="match status" value="1"/>
</dbReference>
<dbReference type="EMBL" id="OV121137">
    <property type="protein sequence ID" value="CAH0559018.1"/>
    <property type="molecule type" value="Genomic_DNA"/>
</dbReference>
<feature type="chain" id="PRO_5040464741" description="SCP domain-containing protein" evidence="3">
    <location>
        <begin position="21"/>
        <end position="272"/>
    </location>
</feature>
<dbReference type="Gene3D" id="3.40.33.10">
    <property type="entry name" value="CAP"/>
    <property type="match status" value="1"/>
</dbReference>
<feature type="domain" description="SCP" evidence="4">
    <location>
        <begin position="35"/>
        <end position="192"/>
    </location>
</feature>
<dbReference type="InterPro" id="IPR002413">
    <property type="entry name" value="V5_allergen-like"/>
</dbReference>
<feature type="signal peptide" evidence="3">
    <location>
        <begin position="1"/>
        <end position="20"/>
    </location>
</feature>
<dbReference type="Proteomes" id="UP001154078">
    <property type="component" value="Chromosome 6"/>
</dbReference>
<evidence type="ECO:0000256" key="3">
    <source>
        <dbReference type="SAM" id="SignalP"/>
    </source>
</evidence>
<dbReference type="GO" id="GO:0005576">
    <property type="term" value="C:extracellular region"/>
    <property type="evidence" value="ECO:0007669"/>
    <property type="project" value="UniProtKB-SubCell"/>
</dbReference>
<comment type="subcellular location">
    <subcellularLocation>
        <location evidence="1">Secreted</location>
    </subcellularLocation>
</comment>
<protein>
    <recommendedName>
        <fullName evidence="4">SCP domain-containing protein</fullName>
    </recommendedName>
</protein>
<keyword evidence="3" id="KW-0732">Signal</keyword>
<evidence type="ECO:0000259" key="4">
    <source>
        <dbReference type="SMART" id="SM00198"/>
    </source>
</evidence>
<evidence type="ECO:0000313" key="5">
    <source>
        <dbReference type="EMBL" id="CAH0559018.1"/>
    </source>
</evidence>
<organism evidence="5 6">
    <name type="scientific">Brassicogethes aeneus</name>
    <name type="common">Rape pollen beetle</name>
    <name type="synonym">Meligethes aeneus</name>
    <dbReference type="NCBI Taxonomy" id="1431903"/>
    <lineage>
        <taxon>Eukaryota</taxon>
        <taxon>Metazoa</taxon>
        <taxon>Ecdysozoa</taxon>
        <taxon>Arthropoda</taxon>
        <taxon>Hexapoda</taxon>
        <taxon>Insecta</taxon>
        <taxon>Pterygota</taxon>
        <taxon>Neoptera</taxon>
        <taxon>Endopterygota</taxon>
        <taxon>Coleoptera</taxon>
        <taxon>Polyphaga</taxon>
        <taxon>Cucujiformia</taxon>
        <taxon>Nitidulidae</taxon>
        <taxon>Meligethinae</taxon>
        <taxon>Brassicogethes</taxon>
    </lineage>
</organism>
<sequence length="272" mass="30875">MSAIALLILIVLALITVVYGFGCRGRVMLNGVSEYEKQIILDMHNKMRQSVALGHVGGQPPAANMMEMKWDNELAGKAQQWVDNCQEDHDHNRHVSRFHFGQNIATTWTSKTPDSWNEMRSDFPYAIGKWFEEEKHFRFGGGHGGGITGHYTQMMWATTNKIGCGYAFYYDPSKGYTKNYVCNYGPGGNVIGRSPYQKGNPKCLDFGLQQSHLYLGLCSKQSSFLYDVPSYSHINHINPITQSPTYSHINHINPIHQSAKYTFDNHFDGFLY</sequence>
<dbReference type="PANTHER" id="PTHR10334">
    <property type="entry name" value="CYSTEINE-RICH SECRETORY PROTEIN-RELATED"/>
    <property type="match status" value="1"/>
</dbReference>
<gene>
    <name evidence="5" type="ORF">MELIAE_LOCUS9212</name>
</gene>
<proteinExistence type="predicted"/>
<dbReference type="InterPro" id="IPR035940">
    <property type="entry name" value="CAP_sf"/>
</dbReference>
<dbReference type="InterPro" id="IPR001283">
    <property type="entry name" value="CRISP-related"/>
</dbReference>
<dbReference type="CDD" id="cd05380">
    <property type="entry name" value="CAP_euk"/>
    <property type="match status" value="1"/>
</dbReference>
<dbReference type="Pfam" id="PF00188">
    <property type="entry name" value="CAP"/>
    <property type="match status" value="1"/>
</dbReference>
<reference evidence="5" key="1">
    <citation type="submission" date="2021-12" db="EMBL/GenBank/DDBJ databases">
        <authorList>
            <person name="King R."/>
        </authorList>
    </citation>
    <scope>NUCLEOTIDE SEQUENCE</scope>
</reference>
<keyword evidence="2" id="KW-0964">Secreted</keyword>
<dbReference type="PRINTS" id="PR00838">
    <property type="entry name" value="V5ALLERGEN"/>
</dbReference>
<dbReference type="AlphaFoldDB" id="A0A9P0FJB6"/>